<sequence length="112" mass="12372">MIPARQTIPRSWLMIAAIALITAAWHGDAKPWAANLFSHSKQHEVEVDIPLDQLPAAVLSALTSRYPNATIIAAELENQGNHVEYEVTIEVDGVEKEIELATDGRIEDEDDD</sequence>
<keyword evidence="1" id="KW-0732">Signal</keyword>
<reference evidence="2" key="1">
    <citation type="submission" date="2021-01" db="EMBL/GenBank/DDBJ databases">
        <authorList>
            <person name="Corre E."/>
            <person name="Pelletier E."/>
            <person name="Niang G."/>
            <person name="Scheremetjew M."/>
            <person name="Finn R."/>
            <person name="Kale V."/>
            <person name="Holt S."/>
            <person name="Cochrane G."/>
            <person name="Meng A."/>
            <person name="Brown T."/>
            <person name="Cohen L."/>
        </authorList>
    </citation>
    <scope>NUCLEOTIDE SEQUENCE</scope>
    <source>
        <strain evidence="2">UTEX LB 985</strain>
    </source>
</reference>
<evidence type="ECO:0008006" key="3">
    <source>
        <dbReference type="Google" id="ProtNLM"/>
    </source>
</evidence>
<dbReference type="SUPFAM" id="SSF160574">
    <property type="entry name" value="BT0923-like"/>
    <property type="match status" value="1"/>
</dbReference>
<gene>
    <name evidence="2" type="ORF">CBRE1094_LOCUS2831</name>
</gene>
<dbReference type="AlphaFoldDB" id="A0A7S2BN27"/>
<protein>
    <recommendedName>
        <fullName evidence="3">PepSY domain-containing protein</fullName>
    </recommendedName>
</protein>
<feature type="signal peptide" evidence="1">
    <location>
        <begin position="1"/>
        <end position="29"/>
    </location>
</feature>
<accession>A0A7S2BN27</accession>
<evidence type="ECO:0000256" key="1">
    <source>
        <dbReference type="SAM" id="SignalP"/>
    </source>
</evidence>
<feature type="chain" id="PRO_5031175378" description="PepSY domain-containing protein" evidence="1">
    <location>
        <begin position="30"/>
        <end position="112"/>
    </location>
</feature>
<evidence type="ECO:0000313" key="2">
    <source>
        <dbReference type="EMBL" id="CAD9401841.1"/>
    </source>
</evidence>
<dbReference type="EMBL" id="HBGU01005251">
    <property type="protein sequence ID" value="CAD9401841.1"/>
    <property type="molecule type" value="Transcribed_RNA"/>
</dbReference>
<name>A0A7S2BN27_9EUKA</name>
<dbReference type="Gene3D" id="3.10.450.360">
    <property type="match status" value="1"/>
</dbReference>
<organism evidence="2">
    <name type="scientific">Haptolina brevifila</name>
    <dbReference type="NCBI Taxonomy" id="156173"/>
    <lineage>
        <taxon>Eukaryota</taxon>
        <taxon>Haptista</taxon>
        <taxon>Haptophyta</taxon>
        <taxon>Prymnesiophyceae</taxon>
        <taxon>Prymnesiales</taxon>
        <taxon>Prymnesiaceae</taxon>
        <taxon>Haptolina</taxon>
    </lineage>
</organism>
<proteinExistence type="predicted"/>